<dbReference type="InterPro" id="IPR013785">
    <property type="entry name" value="Aldolase_TIM"/>
</dbReference>
<dbReference type="Gene3D" id="2.70.98.60">
    <property type="entry name" value="alpha-galactosidase from lactobacil brevis"/>
    <property type="match status" value="1"/>
</dbReference>
<dbReference type="Pfam" id="PF02065">
    <property type="entry name" value="Melibiase"/>
    <property type="match status" value="1"/>
</dbReference>
<evidence type="ECO:0000256" key="1">
    <source>
        <dbReference type="ARBA" id="ARBA00022801"/>
    </source>
</evidence>
<reference evidence="3 4" key="1">
    <citation type="submission" date="2020-08" db="EMBL/GenBank/DDBJ databases">
        <title>Genome public.</title>
        <authorList>
            <person name="Liu C."/>
            <person name="Sun Q."/>
        </authorList>
    </citation>
    <scope>NUCLEOTIDE SEQUENCE [LARGE SCALE GENOMIC DNA]</scope>
    <source>
        <strain evidence="3 4">M29</strain>
    </source>
</reference>
<dbReference type="CDD" id="cd14791">
    <property type="entry name" value="GH36"/>
    <property type="match status" value="1"/>
</dbReference>
<dbReference type="InterPro" id="IPR038417">
    <property type="entry name" value="Alpga-gal_N_sf"/>
</dbReference>
<dbReference type="InterPro" id="IPR002252">
    <property type="entry name" value="Glyco_hydro_36"/>
</dbReference>
<proteinExistence type="predicted"/>
<dbReference type="Proteomes" id="UP000649826">
    <property type="component" value="Unassembled WGS sequence"/>
</dbReference>
<evidence type="ECO:0000256" key="2">
    <source>
        <dbReference type="ARBA" id="ARBA00023295"/>
    </source>
</evidence>
<protein>
    <submittedName>
        <fullName evidence="3">Alpha-galactosidase</fullName>
    </submittedName>
</protein>
<gene>
    <name evidence="3" type="ORF">H8Z82_01345</name>
</gene>
<comment type="caution">
    <text evidence="3">The sequence shown here is derived from an EMBL/GenBank/DDBJ whole genome shotgun (WGS) entry which is preliminary data.</text>
</comment>
<dbReference type="InterPro" id="IPR050985">
    <property type="entry name" value="Alpha-glycosidase_related"/>
</dbReference>
<dbReference type="SUPFAM" id="SSF51445">
    <property type="entry name" value="(Trans)glycosidases"/>
    <property type="match status" value="1"/>
</dbReference>
<dbReference type="EMBL" id="JACOQG010000001">
    <property type="protein sequence ID" value="MBC5778333.1"/>
    <property type="molecule type" value="Genomic_DNA"/>
</dbReference>
<organism evidence="3 4">
    <name type="scientific">Blautia difficilis</name>
    <dbReference type="NCBI Taxonomy" id="2763027"/>
    <lineage>
        <taxon>Bacteria</taxon>
        <taxon>Bacillati</taxon>
        <taxon>Bacillota</taxon>
        <taxon>Clostridia</taxon>
        <taxon>Lachnospirales</taxon>
        <taxon>Lachnospiraceae</taxon>
        <taxon>Blautia</taxon>
    </lineage>
</organism>
<dbReference type="PANTHER" id="PTHR43053">
    <property type="entry name" value="GLYCOSIDASE FAMILY 31"/>
    <property type="match status" value="1"/>
</dbReference>
<name>A0ABR7IE81_9FIRM</name>
<dbReference type="PRINTS" id="PR00743">
    <property type="entry name" value="GLHYDRLASE36"/>
</dbReference>
<evidence type="ECO:0000313" key="3">
    <source>
        <dbReference type="EMBL" id="MBC5778333.1"/>
    </source>
</evidence>
<dbReference type="PANTHER" id="PTHR43053:SF3">
    <property type="entry name" value="ALPHA-GALACTOSIDASE C-RELATED"/>
    <property type="match status" value="1"/>
</dbReference>
<dbReference type="Gene3D" id="3.20.20.70">
    <property type="entry name" value="Aldolase class I"/>
    <property type="match status" value="1"/>
</dbReference>
<keyword evidence="1" id="KW-0378">Hydrolase</keyword>
<accession>A0ABR7IE81</accession>
<keyword evidence="4" id="KW-1185">Reference proteome</keyword>
<evidence type="ECO:0000313" key="4">
    <source>
        <dbReference type="Proteomes" id="UP000649826"/>
    </source>
</evidence>
<dbReference type="RefSeq" id="WP_186994019.1">
    <property type="nucleotide sequence ID" value="NZ_JACOQG010000001.1"/>
</dbReference>
<keyword evidence="2" id="KW-0326">Glycosidase</keyword>
<sequence length="698" mass="79382">MKQILNRYQFDDMVVCYEINDEKQVGLFLYPADMPLEKCANPDTAIDSLVQLKIAGDMYNGAYAPGNTLRNGESTIRMKYVSQKLTEENNVQTVITVMEDERGYQVTHKLSYVQGEKVLRAECEFLNKSAESVKLEMFESVSLSEISPYISGDEAGEIMVHRLQSRWSQEGRLLSQSLEELQLDVSWTKEAVRCERFGQAGSLPVNHYFPFLGVEDRRNHIFWGMQIAHNASWQMEIYRIDENLAISGGLADREFGHWMKNIAPGERFLTPEAIVTVCHTDSADFFTGRLANAGQNAADAGPECEQDLPIVFNEYCTTWGNPSHENICEILKTIKGKGFTYFVIDCGWYKREGVPWDISMGDYDPSVSLFPMGLEQTVQEIRNAGLKPGIWFEIENVGQASEAYNNTEHLLHLDGKPLTTTRRRFWDMTDPWVNQYLTEHVIEFLKKYGFEYMKMDYNDTVGMGCDGYESIGEGLRQNMAAAREFVEKVKKEIPGIVLENCASGGHRLEPGYMALTSMASFSDAHECVEIPVIAANLHRVILPRQSQIWAVIRKTDSLKRISYSVAATFLGRMCISGDVWQLNKEQWAVIDNGIVFYKKIASVIKRGQSYHFGTEIKSIRHPDGWQAVLRIGNNGKAYIVLHTFMKDVPDKISFSLPENCPSDISDLFSWEDKKAEIRNKTITFYDLQQGDTVAVFLE</sequence>
<dbReference type="InterPro" id="IPR017853">
    <property type="entry name" value="GH"/>
</dbReference>